<keyword evidence="3" id="KW-1185">Reference proteome</keyword>
<dbReference type="PANTHER" id="PTHR48475:SF2">
    <property type="entry name" value="RIBONUCLEASE H"/>
    <property type="match status" value="1"/>
</dbReference>
<protein>
    <recommendedName>
        <fullName evidence="1">Reverse transcriptase/retrotransposon-derived protein RNase H-like domain-containing protein</fullName>
    </recommendedName>
</protein>
<evidence type="ECO:0000259" key="1">
    <source>
        <dbReference type="Pfam" id="PF17919"/>
    </source>
</evidence>
<gene>
    <name evidence="2" type="ORF">LIER_05404</name>
</gene>
<proteinExistence type="predicted"/>
<dbReference type="SUPFAM" id="SSF56672">
    <property type="entry name" value="DNA/RNA polymerases"/>
    <property type="match status" value="1"/>
</dbReference>
<organism evidence="2 3">
    <name type="scientific">Lithospermum erythrorhizon</name>
    <name type="common">Purple gromwell</name>
    <name type="synonym">Lithospermum officinale var. erythrorhizon</name>
    <dbReference type="NCBI Taxonomy" id="34254"/>
    <lineage>
        <taxon>Eukaryota</taxon>
        <taxon>Viridiplantae</taxon>
        <taxon>Streptophyta</taxon>
        <taxon>Embryophyta</taxon>
        <taxon>Tracheophyta</taxon>
        <taxon>Spermatophyta</taxon>
        <taxon>Magnoliopsida</taxon>
        <taxon>eudicotyledons</taxon>
        <taxon>Gunneridae</taxon>
        <taxon>Pentapetalae</taxon>
        <taxon>asterids</taxon>
        <taxon>lamiids</taxon>
        <taxon>Boraginales</taxon>
        <taxon>Boraginaceae</taxon>
        <taxon>Boraginoideae</taxon>
        <taxon>Lithospermeae</taxon>
        <taxon>Lithospermum</taxon>
    </lineage>
</organism>
<evidence type="ECO:0000313" key="3">
    <source>
        <dbReference type="Proteomes" id="UP001454036"/>
    </source>
</evidence>
<name>A0AAV3P1N9_LITER</name>
<dbReference type="AlphaFoldDB" id="A0AAV3P1N9"/>
<dbReference type="Proteomes" id="UP001454036">
    <property type="component" value="Unassembled WGS sequence"/>
</dbReference>
<accession>A0AAV3P1N9</accession>
<dbReference type="EMBL" id="BAABME010000741">
    <property type="protein sequence ID" value="GAA0145148.1"/>
    <property type="molecule type" value="Genomic_DNA"/>
</dbReference>
<sequence length="133" mass="15725">MIRERGIEQKPDKIKAVLDMQPPREYKDIQKFTRCLAALGRFISKSRERNLPFFKNLRRASGKKFYWDDECSKAFEELKEYLSSPRLLAQREPEETLQLYLAVANGAVRSVLIREVENEQRKIYYVCRVLHGA</sequence>
<dbReference type="Gene3D" id="3.30.70.270">
    <property type="match status" value="1"/>
</dbReference>
<feature type="domain" description="Reverse transcriptase/retrotransposon-derived protein RNase H-like" evidence="1">
    <location>
        <begin position="67"/>
        <end position="132"/>
    </location>
</feature>
<evidence type="ECO:0000313" key="2">
    <source>
        <dbReference type="EMBL" id="GAA0145148.1"/>
    </source>
</evidence>
<dbReference type="InterPro" id="IPR043502">
    <property type="entry name" value="DNA/RNA_pol_sf"/>
</dbReference>
<dbReference type="Pfam" id="PF17919">
    <property type="entry name" value="RT_RNaseH_2"/>
    <property type="match status" value="1"/>
</dbReference>
<dbReference type="InterPro" id="IPR043128">
    <property type="entry name" value="Rev_trsase/Diguanyl_cyclase"/>
</dbReference>
<reference evidence="2 3" key="1">
    <citation type="submission" date="2024-01" db="EMBL/GenBank/DDBJ databases">
        <title>The complete chloroplast genome sequence of Lithospermum erythrorhizon: insights into the phylogenetic relationship among Boraginaceae species and the maternal lineages of purple gromwells.</title>
        <authorList>
            <person name="Okada T."/>
            <person name="Watanabe K."/>
        </authorList>
    </citation>
    <scope>NUCLEOTIDE SEQUENCE [LARGE SCALE GENOMIC DNA]</scope>
</reference>
<dbReference type="InterPro" id="IPR041577">
    <property type="entry name" value="RT_RNaseH_2"/>
</dbReference>
<comment type="caution">
    <text evidence="2">The sequence shown here is derived from an EMBL/GenBank/DDBJ whole genome shotgun (WGS) entry which is preliminary data.</text>
</comment>
<dbReference type="PANTHER" id="PTHR48475">
    <property type="entry name" value="RIBONUCLEASE H"/>
    <property type="match status" value="1"/>
</dbReference>